<name>A7I1D7_CAMHC</name>
<organism evidence="1 2">
    <name type="scientific">Campylobacter hominis (strain ATCC BAA-381 / DSM 21671 / CCUG 45161 / LMG 19568 / NCTC 13146 / CH001A)</name>
    <dbReference type="NCBI Taxonomy" id="360107"/>
    <lineage>
        <taxon>Bacteria</taxon>
        <taxon>Pseudomonadati</taxon>
        <taxon>Campylobacterota</taxon>
        <taxon>Epsilonproteobacteria</taxon>
        <taxon>Campylobacterales</taxon>
        <taxon>Campylobacteraceae</taxon>
        <taxon>Campylobacter</taxon>
    </lineage>
</organism>
<dbReference type="Proteomes" id="UP000002407">
    <property type="component" value="Chromosome"/>
</dbReference>
<protein>
    <submittedName>
        <fullName evidence="1">Uncharacterized protein</fullName>
    </submittedName>
</protein>
<dbReference type="HOGENOM" id="CLU_1913211_0_0_7"/>
<evidence type="ECO:0000313" key="1">
    <source>
        <dbReference type="EMBL" id="ABS51881.1"/>
    </source>
</evidence>
<sequence>MLNQGMKSEDIIPVLRDNFIDYDLPTSKWMKFLQDIGVFYFIKFPTRMQRVLKENLEKHPLNVLLMLGSTELADQAFNLDIDNSYEAFLPRKAANGVLGAYVNNPIELLENMMNLAFMPDGLEILSGKEIKL</sequence>
<dbReference type="KEGG" id="cha:CHAB381_0751"/>
<dbReference type="AlphaFoldDB" id="A7I1D7"/>
<dbReference type="EMBL" id="CP000776">
    <property type="protein sequence ID" value="ABS51881.1"/>
    <property type="molecule type" value="Genomic_DNA"/>
</dbReference>
<reference evidence="2" key="1">
    <citation type="submission" date="2007-07" db="EMBL/GenBank/DDBJ databases">
        <title>Complete genome sequence of Campylobacter hominis ATCC BAA-381, a commensal isolated from the human gastrointestinal tract.</title>
        <authorList>
            <person name="Fouts D.E."/>
            <person name="Mongodin E.F."/>
            <person name="Puiu D."/>
            <person name="Sebastian Y."/>
            <person name="Miller W.G."/>
            <person name="Mandrell R.E."/>
            <person name="Nelson K.E."/>
        </authorList>
    </citation>
    <scope>NUCLEOTIDE SEQUENCE [LARGE SCALE GENOMIC DNA]</scope>
    <source>
        <strain evidence="2">ATCC BAA-381 / LMG 19568 / NCTC 13146 / CH001A</strain>
    </source>
</reference>
<evidence type="ECO:0000313" key="2">
    <source>
        <dbReference type="Proteomes" id="UP000002407"/>
    </source>
</evidence>
<gene>
    <name evidence="1" type="ordered locus">CHAB381_0751</name>
</gene>
<accession>A7I1D7</accession>
<keyword evidence="2" id="KW-1185">Reference proteome</keyword>
<proteinExistence type="predicted"/>